<proteinExistence type="predicted"/>
<dbReference type="SMART" id="SM00267">
    <property type="entry name" value="GGDEF"/>
    <property type="match status" value="1"/>
</dbReference>
<dbReference type="PROSITE" id="PS50883">
    <property type="entry name" value="EAL"/>
    <property type="match status" value="1"/>
</dbReference>
<dbReference type="InParanoid" id="A0A1B1YY25"/>
<protein>
    <submittedName>
        <fullName evidence="4">Diguanylate cyclase</fullName>
    </submittedName>
</protein>
<evidence type="ECO:0000256" key="1">
    <source>
        <dbReference type="ARBA" id="ARBA00001946"/>
    </source>
</evidence>
<dbReference type="NCBIfam" id="TIGR00254">
    <property type="entry name" value="GGDEF"/>
    <property type="match status" value="1"/>
</dbReference>
<evidence type="ECO:0000313" key="5">
    <source>
        <dbReference type="Proteomes" id="UP000092952"/>
    </source>
</evidence>
<gene>
    <name evidence="4" type="ORF">PG2T_11175</name>
</gene>
<dbReference type="InterPro" id="IPR029787">
    <property type="entry name" value="Nucleotide_cyclase"/>
</dbReference>
<dbReference type="GO" id="GO:0003824">
    <property type="term" value="F:catalytic activity"/>
    <property type="evidence" value="ECO:0007669"/>
    <property type="project" value="UniProtKB-ARBA"/>
</dbReference>
<evidence type="ECO:0000313" key="4">
    <source>
        <dbReference type="EMBL" id="ANX05617.1"/>
    </source>
</evidence>
<feature type="domain" description="GGDEF" evidence="3">
    <location>
        <begin position="100"/>
        <end position="233"/>
    </location>
</feature>
<sequence length="492" mass="54497">MAVVVGLSEEERLLPAAAQVRGYLLRSAAASLALLALMAVLGRLSWQLQQSRQRAAQEHIEHAKRIEYIAHHDSLTDLPNRGFFSHMLNQVLALAKRYNRELAVLFLDLDRFKLINDTLGHDAGDALLQEVARRLTAAVRESDVVARLGGDEFIVLLPEQCDEASLVTVAQRVLDSVGKPYDLLGHEFRITVSIGISRYPHDAQDEQSLLKTADIAMYRAKEKGRNNFHFYSGAENTTTLEHLSLESALQLALERQEFSIHYQNQLDLNTGQVTGMEALLRWKHPQLGLVLPMQFLPLAEESGLIVPIGKWVIETACRDCIAMQQASGRRLTVSVNLSARQFADDNLARDLEAILQRTGIEPGLLELGVTESVLLTDVYRAVAILGDLRALGVRVAIDNFGASYSSLSTLRRFRFDTVNIDGSVIRDYAHSPEDRKLTEATIAMGKDLAFTVVAEGVETEDQAQFLRAAACDKAQGFYFGRPAPHDSAQSTP</sequence>
<dbReference type="InterPro" id="IPR035919">
    <property type="entry name" value="EAL_sf"/>
</dbReference>
<dbReference type="AlphaFoldDB" id="A0A1B1YY25"/>
<dbReference type="InterPro" id="IPR001633">
    <property type="entry name" value="EAL_dom"/>
</dbReference>
<reference evidence="5" key="1">
    <citation type="submission" date="2016-03" db="EMBL/GenBank/DDBJ databases">
        <title>Complete genome sequence of Solimmundus cernigliae, representing a novel lineage of polycyclic aromatic hydrocarbon degraders within the Gammaproteobacteria.</title>
        <authorList>
            <person name="Singleton D.R."/>
            <person name="Dickey A.N."/>
            <person name="Scholl E.H."/>
            <person name="Wright F.A."/>
            <person name="Aitken M.D."/>
        </authorList>
    </citation>
    <scope>NUCLEOTIDE SEQUENCE [LARGE SCALE GENOMIC DNA]</scope>
    <source>
        <strain evidence="5">TR3.2</strain>
    </source>
</reference>
<dbReference type="Gene3D" id="3.20.20.450">
    <property type="entry name" value="EAL domain"/>
    <property type="match status" value="1"/>
</dbReference>
<dbReference type="SMART" id="SM00052">
    <property type="entry name" value="EAL"/>
    <property type="match status" value="1"/>
</dbReference>
<feature type="domain" description="EAL" evidence="2">
    <location>
        <begin position="242"/>
        <end position="492"/>
    </location>
</feature>
<keyword evidence="5" id="KW-1185">Reference proteome</keyword>
<dbReference type="SUPFAM" id="SSF141868">
    <property type="entry name" value="EAL domain-like"/>
    <property type="match status" value="1"/>
</dbReference>
<dbReference type="FunCoup" id="A0A1B1YY25">
    <property type="interactions" value="249"/>
</dbReference>
<dbReference type="PANTHER" id="PTHR44757:SF2">
    <property type="entry name" value="BIOFILM ARCHITECTURE MAINTENANCE PROTEIN MBAA"/>
    <property type="match status" value="1"/>
</dbReference>
<dbReference type="STRING" id="1810504.PG2T_11175"/>
<dbReference type="CDD" id="cd01949">
    <property type="entry name" value="GGDEF"/>
    <property type="match status" value="1"/>
</dbReference>
<dbReference type="InterPro" id="IPR043128">
    <property type="entry name" value="Rev_trsase/Diguanyl_cyclase"/>
</dbReference>
<dbReference type="Pfam" id="PF00563">
    <property type="entry name" value="EAL"/>
    <property type="match status" value="1"/>
</dbReference>
<accession>A0A1B1YY25</accession>
<dbReference type="PANTHER" id="PTHR44757">
    <property type="entry name" value="DIGUANYLATE CYCLASE DGCP"/>
    <property type="match status" value="1"/>
</dbReference>
<dbReference type="Proteomes" id="UP000092952">
    <property type="component" value="Chromosome"/>
</dbReference>
<dbReference type="Gene3D" id="3.30.70.270">
    <property type="match status" value="1"/>
</dbReference>
<evidence type="ECO:0000259" key="2">
    <source>
        <dbReference type="PROSITE" id="PS50883"/>
    </source>
</evidence>
<organism evidence="4 5">
    <name type="scientific">Immundisolibacter cernigliae</name>
    <dbReference type="NCBI Taxonomy" id="1810504"/>
    <lineage>
        <taxon>Bacteria</taxon>
        <taxon>Pseudomonadati</taxon>
        <taxon>Pseudomonadota</taxon>
        <taxon>Gammaproteobacteria</taxon>
        <taxon>Immundisolibacterales</taxon>
        <taxon>Immundisolibacteraceae</taxon>
        <taxon>Immundisolibacter</taxon>
    </lineage>
</organism>
<dbReference type="PROSITE" id="PS50887">
    <property type="entry name" value="GGDEF"/>
    <property type="match status" value="1"/>
</dbReference>
<dbReference type="InterPro" id="IPR052155">
    <property type="entry name" value="Biofilm_reg_signaling"/>
</dbReference>
<dbReference type="CDD" id="cd01948">
    <property type="entry name" value="EAL"/>
    <property type="match status" value="1"/>
</dbReference>
<evidence type="ECO:0000259" key="3">
    <source>
        <dbReference type="PROSITE" id="PS50887"/>
    </source>
</evidence>
<dbReference type="SUPFAM" id="SSF55073">
    <property type="entry name" value="Nucleotide cyclase"/>
    <property type="match status" value="1"/>
</dbReference>
<comment type="cofactor">
    <cofactor evidence="1">
        <name>Mg(2+)</name>
        <dbReference type="ChEBI" id="CHEBI:18420"/>
    </cofactor>
</comment>
<name>A0A1B1YY25_9GAMM</name>
<dbReference type="InterPro" id="IPR000160">
    <property type="entry name" value="GGDEF_dom"/>
</dbReference>
<dbReference type="Pfam" id="PF00990">
    <property type="entry name" value="GGDEF"/>
    <property type="match status" value="1"/>
</dbReference>
<dbReference type="EMBL" id="CP014671">
    <property type="protein sequence ID" value="ANX05617.1"/>
    <property type="molecule type" value="Genomic_DNA"/>
</dbReference>
<dbReference type="KEGG" id="gbi:PG2T_11175"/>
<dbReference type="FunFam" id="3.30.70.270:FF:000001">
    <property type="entry name" value="Diguanylate cyclase domain protein"/>
    <property type="match status" value="1"/>
</dbReference>